<dbReference type="SUPFAM" id="SSF57667">
    <property type="entry name" value="beta-beta-alpha zinc fingers"/>
    <property type="match status" value="5"/>
</dbReference>
<evidence type="ECO:0000256" key="4">
    <source>
        <dbReference type="ARBA" id="ARBA00022771"/>
    </source>
</evidence>
<evidence type="ECO:0000313" key="12">
    <source>
        <dbReference type="Proteomes" id="UP001549921"/>
    </source>
</evidence>
<reference evidence="11 12" key="1">
    <citation type="submission" date="2024-06" db="EMBL/GenBank/DDBJ databases">
        <title>A chromosome-level genome assembly of beet webworm, Loxostege sticticalis.</title>
        <authorList>
            <person name="Zhang Y."/>
        </authorList>
    </citation>
    <scope>NUCLEOTIDE SEQUENCE [LARGE SCALE GENOMIC DNA]</scope>
    <source>
        <strain evidence="11">AQ028</strain>
        <tissue evidence="11">Male pupae</tissue>
    </source>
</reference>
<accession>A0ABD0S865</accession>
<feature type="domain" description="C2H2-type" evidence="10">
    <location>
        <begin position="437"/>
        <end position="464"/>
    </location>
</feature>
<evidence type="ECO:0000256" key="6">
    <source>
        <dbReference type="ARBA" id="ARBA00023015"/>
    </source>
</evidence>
<dbReference type="FunFam" id="3.30.160.60:FF:000032">
    <property type="entry name" value="Krueppel-like factor 4"/>
    <property type="match status" value="1"/>
</dbReference>
<evidence type="ECO:0000256" key="7">
    <source>
        <dbReference type="ARBA" id="ARBA00023163"/>
    </source>
</evidence>
<evidence type="ECO:0000259" key="10">
    <source>
        <dbReference type="PROSITE" id="PS50157"/>
    </source>
</evidence>
<dbReference type="Gene3D" id="3.30.160.60">
    <property type="entry name" value="Classic Zinc Finger"/>
    <property type="match status" value="5"/>
</dbReference>
<evidence type="ECO:0000256" key="3">
    <source>
        <dbReference type="ARBA" id="ARBA00022737"/>
    </source>
</evidence>
<feature type="domain" description="C2H2-type" evidence="10">
    <location>
        <begin position="353"/>
        <end position="380"/>
    </location>
</feature>
<dbReference type="PANTHER" id="PTHR47772:SF13">
    <property type="entry name" value="GASTRULA ZINC FINGER PROTEIN XLCGF49.1-LIKE-RELATED"/>
    <property type="match status" value="1"/>
</dbReference>
<feature type="domain" description="C2H2-type" evidence="10">
    <location>
        <begin position="288"/>
        <end position="316"/>
    </location>
</feature>
<keyword evidence="3" id="KW-0677">Repeat</keyword>
<proteinExistence type="predicted"/>
<evidence type="ECO:0000256" key="1">
    <source>
        <dbReference type="ARBA" id="ARBA00004123"/>
    </source>
</evidence>
<evidence type="ECO:0000256" key="8">
    <source>
        <dbReference type="ARBA" id="ARBA00023242"/>
    </source>
</evidence>
<feature type="domain" description="C2H2-type" evidence="10">
    <location>
        <begin position="262"/>
        <end position="285"/>
    </location>
</feature>
<feature type="domain" description="C2H2-type" evidence="10">
    <location>
        <begin position="381"/>
        <end position="408"/>
    </location>
</feature>
<feature type="domain" description="C2H2-type" evidence="10">
    <location>
        <begin position="324"/>
        <end position="352"/>
    </location>
</feature>
<feature type="domain" description="C2H2-type" evidence="10">
    <location>
        <begin position="236"/>
        <end position="260"/>
    </location>
</feature>
<dbReference type="SMART" id="SM00355">
    <property type="entry name" value="ZnF_C2H2"/>
    <property type="match status" value="9"/>
</dbReference>
<feature type="domain" description="C2H2-type" evidence="10">
    <location>
        <begin position="208"/>
        <end position="236"/>
    </location>
</feature>
<dbReference type="InterPro" id="IPR036236">
    <property type="entry name" value="Znf_C2H2_sf"/>
</dbReference>
<feature type="domain" description="C2H2-type" evidence="10">
    <location>
        <begin position="409"/>
        <end position="436"/>
    </location>
</feature>
<dbReference type="InterPro" id="IPR013087">
    <property type="entry name" value="Znf_C2H2_type"/>
</dbReference>
<keyword evidence="2" id="KW-0479">Metal-binding</keyword>
<keyword evidence="7" id="KW-0804">Transcription</keyword>
<comment type="caution">
    <text evidence="11">The sequence shown here is derived from an EMBL/GenBank/DDBJ whole genome shotgun (WGS) entry which is preliminary data.</text>
</comment>
<sequence length="478" mass="56243">MESTKTYIHQFISQTTDFCCLCFKNVSEDVYFSLEDEVAIDHASIIKLTEILAFVLSFECLQNCSTNLVCRKCFEMSLKCFKFISTCRANTKQLGNLIVSLKDCLDCTIEDLDSLKNIFLTVNEETLIHRLYYDHEALPNNDKDAALKRLQVIVNPKSEIAKEEYDNEYIFEDPEFLIRTKVKKRKRRNKNKIPISQMLDGEENCSLLKCKVCHKEYPTLYNLKRHYIRVHAPKDFQCTECKRHFGSLAILNQHKYESHTSVVCTDCGKTYTNRKTLALHELSHTLRLVCQTCGKIFTRKKNFRNHILTKPCGQQQRNKTRSMYICDYCNKKYACKSTLRVHIQFEHCGGQQHVCTWCRKKFCSLSKLKAHCVTHTQEKNFSCDICGGKFVTKESLVYHIRIHTGEKPFQCDFCEQRFLSSSRRAEHVRRHHMEPQLECDICHHKFKMRTCLMRHKKRHYDTTSRLHYTRVAPNDAQT</sequence>
<dbReference type="Pfam" id="PF00096">
    <property type="entry name" value="zf-C2H2"/>
    <property type="match status" value="4"/>
</dbReference>
<dbReference type="GO" id="GO:0008270">
    <property type="term" value="F:zinc ion binding"/>
    <property type="evidence" value="ECO:0007669"/>
    <property type="project" value="UniProtKB-KW"/>
</dbReference>
<keyword evidence="4 9" id="KW-0863">Zinc-finger</keyword>
<keyword evidence="5" id="KW-0862">Zinc</keyword>
<dbReference type="EMBL" id="JBEDNZ010000026">
    <property type="protein sequence ID" value="KAL0810259.1"/>
    <property type="molecule type" value="Genomic_DNA"/>
</dbReference>
<dbReference type="PANTHER" id="PTHR47772">
    <property type="entry name" value="ZINC FINGER PROTEIN 200"/>
    <property type="match status" value="1"/>
</dbReference>
<evidence type="ECO:0000256" key="5">
    <source>
        <dbReference type="ARBA" id="ARBA00022833"/>
    </source>
</evidence>
<gene>
    <name evidence="11" type="ORF">ABMA28_010422</name>
</gene>
<evidence type="ECO:0000313" key="11">
    <source>
        <dbReference type="EMBL" id="KAL0810259.1"/>
    </source>
</evidence>
<dbReference type="Proteomes" id="UP001549921">
    <property type="component" value="Unassembled WGS sequence"/>
</dbReference>
<protein>
    <recommendedName>
        <fullName evidence="10">C2H2-type domain-containing protein</fullName>
    </recommendedName>
</protein>
<dbReference type="GO" id="GO:0005634">
    <property type="term" value="C:nucleus"/>
    <property type="evidence" value="ECO:0007669"/>
    <property type="project" value="UniProtKB-SubCell"/>
</dbReference>
<dbReference type="PROSITE" id="PS00028">
    <property type="entry name" value="ZINC_FINGER_C2H2_1"/>
    <property type="match status" value="8"/>
</dbReference>
<evidence type="ECO:0000256" key="9">
    <source>
        <dbReference type="PROSITE-ProRule" id="PRU00042"/>
    </source>
</evidence>
<dbReference type="InterPro" id="IPR050636">
    <property type="entry name" value="C2H2-ZF_domain-containing"/>
</dbReference>
<organism evidence="11 12">
    <name type="scientific">Loxostege sticticalis</name>
    <name type="common">Beet webworm moth</name>
    <dbReference type="NCBI Taxonomy" id="481309"/>
    <lineage>
        <taxon>Eukaryota</taxon>
        <taxon>Metazoa</taxon>
        <taxon>Ecdysozoa</taxon>
        <taxon>Arthropoda</taxon>
        <taxon>Hexapoda</taxon>
        <taxon>Insecta</taxon>
        <taxon>Pterygota</taxon>
        <taxon>Neoptera</taxon>
        <taxon>Endopterygota</taxon>
        <taxon>Lepidoptera</taxon>
        <taxon>Glossata</taxon>
        <taxon>Ditrysia</taxon>
        <taxon>Pyraloidea</taxon>
        <taxon>Crambidae</taxon>
        <taxon>Pyraustinae</taxon>
        <taxon>Loxostege</taxon>
    </lineage>
</organism>
<comment type="subcellular location">
    <subcellularLocation>
        <location evidence="1">Nucleus</location>
    </subcellularLocation>
</comment>
<keyword evidence="6" id="KW-0805">Transcription regulation</keyword>
<keyword evidence="8" id="KW-0539">Nucleus</keyword>
<dbReference type="AlphaFoldDB" id="A0ABD0S865"/>
<dbReference type="PROSITE" id="PS50157">
    <property type="entry name" value="ZINC_FINGER_C2H2_2"/>
    <property type="match status" value="9"/>
</dbReference>
<evidence type="ECO:0000256" key="2">
    <source>
        <dbReference type="ARBA" id="ARBA00022723"/>
    </source>
</evidence>
<name>A0ABD0S865_LOXSC</name>